<reference evidence="4" key="1">
    <citation type="submission" date="2016-06" db="UniProtKB">
        <authorList>
            <consortium name="WormBaseParasite"/>
        </authorList>
    </citation>
    <scope>IDENTIFICATION</scope>
</reference>
<dbReference type="WBParaSite" id="ECPE_0001172801-mRNA-1">
    <property type="protein sequence ID" value="ECPE_0001172801-mRNA-1"/>
    <property type="gene ID" value="ECPE_0001172801"/>
</dbReference>
<feature type="compositionally biased region" description="Polar residues" evidence="1">
    <location>
        <begin position="244"/>
        <end position="255"/>
    </location>
</feature>
<feature type="region of interest" description="Disordered" evidence="1">
    <location>
        <begin position="82"/>
        <end position="101"/>
    </location>
</feature>
<reference evidence="2 3" key="2">
    <citation type="submission" date="2018-11" db="EMBL/GenBank/DDBJ databases">
        <authorList>
            <consortium name="Pathogen Informatics"/>
        </authorList>
    </citation>
    <scope>NUCLEOTIDE SEQUENCE [LARGE SCALE GENOMIC DNA]</scope>
    <source>
        <strain evidence="2 3">Egypt</strain>
    </source>
</reference>
<keyword evidence="3" id="KW-1185">Reference proteome</keyword>
<accession>A0A183AXK8</accession>
<dbReference type="AlphaFoldDB" id="A0A183AXK8"/>
<feature type="region of interest" description="Disordered" evidence="1">
    <location>
        <begin position="202"/>
        <end position="221"/>
    </location>
</feature>
<feature type="region of interest" description="Disordered" evidence="1">
    <location>
        <begin position="171"/>
        <end position="195"/>
    </location>
</feature>
<evidence type="ECO:0000256" key="1">
    <source>
        <dbReference type="SAM" id="MobiDB-lite"/>
    </source>
</evidence>
<sequence length="359" mass="40873">MKAKPMSDAADDLPQDEVKRNSKNIEKSTEREKDSIENTPSPKRTESSTQDEEIISKQPTVRQSYVQLQNSGKVAALVKILEGRSSQPYRTEKEDELDSTTRLQKCKETQSFSKGATMDFQTWEPVKLAKSNIPTDSSNPDAYFYSQLPFTKKPNQYSCWKTHCELSTESSLTEKDESRLKKPKARTAPSFELSLQKSTCSKTAKNTKPWPPVRLGSTPTGPIRAAFKPTPFVEISQMVYDQPPSGNFATDSNFDSQRDKPTDHSLNTQHHEMSGAQTEWMNMKEQHQFTLVDRIRQQNEAFNREETLDVRRVGLTDKEVMQKPTNEHQTVPTTNIQARLSGEFRDENVLQLGFKTAQV</sequence>
<dbReference type="Proteomes" id="UP000272942">
    <property type="component" value="Unassembled WGS sequence"/>
</dbReference>
<organism evidence="4">
    <name type="scientific">Echinostoma caproni</name>
    <dbReference type="NCBI Taxonomy" id="27848"/>
    <lineage>
        <taxon>Eukaryota</taxon>
        <taxon>Metazoa</taxon>
        <taxon>Spiralia</taxon>
        <taxon>Lophotrochozoa</taxon>
        <taxon>Platyhelminthes</taxon>
        <taxon>Trematoda</taxon>
        <taxon>Digenea</taxon>
        <taxon>Plagiorchiida</taxon>
        <taxon>Echinostomata</taxon>
        <taxon>Echinostomatoidea</taxon>
        <taxon>Echinostomatidae</taxon>
        <taxon>Echinostoma</taxon>
    </lineage>
</organism>
<evidence type="ECO:0000313" key="3">
    <source>
        <dbReference type="Proteomes" id="UP000272942"/>
    </source>
</evidence>
<dbReference type="EMBL" id="UZAN01051329">
    <property type="protein sequence ID" value="VDP88835.1"/>
    <property type="molecule type" value="Genomic_DNA"/>
</dbReference>
<proteinExistence type="predicted"/>
<feature type="region of interest" description="Disordered" evidence="1">
    <location>
        <begin position="1"/>
        <end position="62"/>
    </location>
</feature>
<feature type="region of interest" description="Disordered" evidence="1">
    <location>
        <begin position="244"/>
        <end position="267"/>
    </location>
</feature>
<evidence type="ECO:0000313" key="4">
    <source>
        <dbReference type="WBParaSite" id="ECPE_0001172801-mRNA-1"/>
    </source>
</evidence>
<feature type="compositionally biased region" description="Basic and acidic residues" evidence="1">
    <location>
        <begin position="256"/>
        <end position="267"/>
    </location>
</feature>
<feature type="compositionally biased region" description="Basic and acidic residues" evidence="1">
    <location>
        <begin position="16"/>
        <end position="36"/>
    </location>
</feature>
<protein>
    <submittedName>
        <fullName evidence="4">RAD51 associated protein 2</fullName>
    </submittedName>
</protein>
<gene>
    <name evidence="2" type="ORF">ECPE_LOCUS11694</name>
</gene>
<name>A0A183AXK8_9TREM</name>
<evidence type="ECO:0000313" key="2">
    <source>
        <dbReference type="EMBL" id="VDP88835.1"/>
    </source>
</evidence>
<feature type="compositionally biased region" description="Basic and acidic residues" evidence="1">
    <location>
        <begin position="171"/>
        <end position="180"/>
    </location>
</feature>